<name>A0A2P2ECC1_9PROT</name>
<organism evidence="2 3">
    <name type="scientific">Candidatus Phycosocius bacilliformis</name>
    <dbReference type="NCBI Taxonomy" id="1445552"/>
    <lineage>
        <taxon>Bacteria</taxon>
        <taxon>Pseudomonadati</taxon>
        <taxon>Pseudomonadota</taxon>
        <taxon>Alphaproteobacteria</taxon>
        <taxon>Caulobacterales</taxon>
        <taxon>Caulobacterales incertae sedis</taxon>
        <taxon>Candidatus Phycosocius</taxon>
    </lineage>
</organism>
<sequence length="222" mass="23816">MAGIVGAGVFLALALGAASMSDGLTKRIPECAGTAHERAFAWKVASGPQAKKDPAAVPLFEAIIDGDETGLRRLLESGTSTELRLYPGGWSALMVAAQIGCPVSVRLLLEHGADVNYLSDGDDADTALGVALTYGVWDGMSIFYALLDHGAKLETKFPNDTDVVIHAATLGQMKLVNELLDRGYRSDLPGLLETLEIIHVNEETEPYKQRAMERVKALIHEK</sequence>
<dbReference type="Proteomes" id="UP000245086">
    <property type="component" value="Unassembled WGS sequence"/>
</dbReference>
<dbReference type="PANTHER" id="PTHR46224">
    <property type="entry name" value="ANKYRIN REPEAT FAMILY PROTEIN"/>
    <property type="match status" value="1"/>
</dbReference>
<evidence type="ECO:0000313" key="3">
    <source>
        <dbReference type="Proteomes" id="UP000245086"/>
    </source>
</evidence>
<feature type="repeat" description="ANK" evidence="1">
    <location>
        <begin position="88"/>
        <end position="120"/>
    </location>
</feature>
<dbReference type="InterPro" id="IPR002110">
    <property type="entry name" value="Ankyrin_rpt"/>
</dbReference>
<dbReference type="RefSeq" id="WP_192576316.1">
    <property type="nucleotide sequence ID" value="NZ_BFBR01000007.1"/>
</dbReference>
<dbReference type="PROSITE" id="PS50297">
    <property type="entry name" value="ANK_REP_REGION"/>
    <property type="match status" value="1"/>
</dbReference>
<proteinExistence type="predicted"/>
<dbReference type="Pfam" id="PF12796">
    <property type="entry name" value="Ank_2"/>
    <property type="match status" value="1"/>
</dbReference>
<dbReference type="InterPro" id="IPR051616">
    <property type="entry name" value="Cul2-RING_E3_ligase_SR"/>
</dbReference>
<accession>A0A2P2ECC1</accession>
<dbReference type="AlphaFoldDB" id="A0A2P2ECC1"/>
<keyword evidence="1" id="KW-0040">ANK repeat</keyword>
<dbReference type="InterPro" id="IPR036770">
    <property type="entry name" value="Ankyrin_rpt-contain_sf"/>
</dbReference>
<protein>
    <submittedName>
        <fullName evidence="2">Uncharacterized protein</fullName>
    </submittedName>
</protein>
<dbReference type="Gene3D" id="1.25.40.20">
    <property type="entry name" value="Ankyrin repeat-containing domain"/>
    <property type="match status" value="1"/>
</dbReference>
<keyword evidence="3" id="KW-1185">Reference proteome</keyword>
<dbReference type="PANTHER" id="PTHR46224:SF64">
    <property type="entry name" value="IQ MOTIF AND ANKYRIN REPEAT DOMAIN-CONTAINING PROTEIN 1"/>
    <property type="match status" value="1"/>
</dbReference>
<evidence type="ECO:0000313" key="2">
    <source>
        <dbReference type="EMBL" id="GBF58718.1"/>
    </source>
</evidence>
<evidence type="ECO:0000256" key="1">
    <source>
        <dbReference type="PROSITE-ProRule" id="PRU00023"/>
    </source>
</evidence>
<dbReference type="SUPFAM" id="SSF48403">
    <property type="entry name" value="Ankyrin repeat"/>
    <property type="match status" value="1"/>
</dbReference>
<dbReference type="PROSITE" id="PS50088">
    <property type="entry name" value="ANK_REPEAT"/>
    <property type="match status" value="1"/>
</dbReference>
<gene>
    <name evidence="2" type="ORF">PbB2_02406</name>
</gene>
<dbReference type="EMBL" id="BFBR01000007">
    <property type="protein sequence ID" value="GBF58718.1"/>
    <property type="molecule type" value="Genomic_DNA"/>
</dbReference>
<dbReference type="SMART" id="SM00248">
    <property type="entry name" value="ANK"/>
    <property type="match status" value="3"/>
</dbReference>
<reference evidence="2 3" key="1">
    <citation type="journal article" date="2018" name="Genome Announc.">
        <title>Draft Genome Sequence of "Candidatus Phycosocius bacilliformis," an Alphaproteobacterial Ectosymbiont of the Hydrocarbon-Producing Green Alga Botryococcus braunii.</title>
        <authorList>
            <person name="Tanabe Y."/>
            <person name="Yamaguchi H."/>
            <person name="Watanabe M.M."/>
        </authorList>
    </citation>
    <scope>NUCLEOTIDE SEQUENCE [LARGE SCALE GENOMIC DNA]</scope>
    <source>
        <strain evidence="2 3">BOTRYCO-2</strain>
    </source>
</reference>
<comment type="caution">
    <text evidence="2">The sequence shown here is derived from an EMBL/GenBank/DDBJ whole genome shotgun (WGS) entry which is preliminary data.</text>
</comment>